<reference evidence="2 3" key="1">
    <citation type="submission" date="2014-09" db="EMBL/GenBank/DDBJ databases">
        <title>Vibrio maritimus JCM 19235. (C45) whole genome shotgun sequence.</title>
        <authorList>
            <person name="Sawabe T."/>
            <person name="Meirelles P."/>
            <person name="Nakanishi M."/>
            <person name="Sayaka M."/>
            <person name="Hattori M."/>
            <person name="Ohkuma M."/>
        </authorList>
    </citation>
    <scope>NUCLEOTIDE SEQUENCE [LARGE SCALE GENOMIC DNA]</scope>
    <source>
        <strain evidence="3">JCM19235</strain>
    </source>
</reference>
<name>A0A090S9J9_9VIBR</name>
<dbReference type="AlphaFoldDB" id="A0A090S9J9"/>
<dbReference type="EMBL" id="BBMR01000023">
    <property type="protein sequence ID" value="GAL23473.1"/>
    <property type="molecule type" value="Genomic_DNA"/>
</dbReference>
<protein>
    <submittedName>
        <fullName evidence="2">Uncharacterized protein</fullName>
    </submittedName>
</protein>
<organism evidence="2 3">
    <name type="scientific">Vibrio maritimus</name>
    <dbReference type="NCBI Taxonomy" id="990268"/>
    <lineage>
        <taxon>Bacteria</taxon>
        <taxon>Pseudomonadati</taxon>
        <taxon>Pseudomonadota</taxon>
        <taxon>Gammaproteobacteria</taxon>
        <taxon>Vibrionales</taxon>
        <taxon>Vibrionaceae</taxon>
        <taxon>Vibrio</taxon>
    </lineage>
</organism>
<feature type="signal peptide" evidence="1">
    <location>
        <begin position="1"/>
        <end position="23"/>
    </location>
</feature>
<proteinExistence type="predicted"/>
<comment type="caution">
    <text evidence="2">The sequence shown here is derived from an EMBL/GenBank/DDBJ whole genome shotgun (WGS) entry which is preliminary data.</text>
</comment>
<evidence type="ECO:0000313" key="3">
    <source>
        <dbReference type="Proteomes" id="UP000029228"/>
    </source>
</evidence>
<keyword evidence="3" id="KW-1185">Reference proteome</keyword>
<dbReference type="OrthoDB" id="5825090at2"/>
<accession>A0A090S9J9</accession>
<evidence type="ECO:0000313" key="2">
    <source>
        <dbReference type="EMBL" id="GAL23473.1"/>
    </source>
</evidence>
<sequence length="332" mass="37905">MLQGWLASLLLVLAVSFSQPVYASKEMTQQEVDHWMQSPVVLQKVDDFLLLVEQDDTDSLRFALNRLALPQQEVTRFLLLKHLEDSERILSPKMAIFVQSQKSLPPTYTMLERGDGYEFSIPAFNYPAISARLIKRWNSDQKTLEFILQAESEQLVLRDWLSQGSDYERKIREDLLVKEFDSLSPKANAYITQQLTEAKITEWLPSTRVLVRMAQVNEDEALYDLLWKMRADYHSQAELVRLASVSSPFAQKQIMAAARNPSLKRQAITELAQITPLPSEVKTFLVTRMTRVEDASFVATQLAQNGHSGWVRDVLSTNSQVKSSLILQALSN</sequence>
<keyword evidence="1" id="KW-0732">Signal</keyword>
<feature type="chain" id="PRO_5001863124" evidence="1">
    <location>
        <begin position="24"/>
        <end position="332"/>
    </location>
</feature>
<gene>
    <name evidence="2" type="ORF">JCM19235_4589</name>
</gene>
<dbReference type="Proteomes" id="UP000029228">
    <property type="component" value="Unassembled WGS sequence"/>
</dbReference>
<evidence type="ECO:0000256" key="1">
    <source>
        <dbReference type="SAM" id="SignalP"/>
    </source>
</evidence>
<dbReference type="STRING" id="990268.JCM19235_4589"/>